<evidence type="ECO:0000313" key="7">
    <source>
        <dbReference type="EMBL" id="KAJ8921310.1"/>
    </source>
</evidence>
<dbReference type="GO" id="GO:0005886">
    <property type="term" value="C:plasma membrane"/>
    <property type="evidence" value="ECO:0007669"/>
    <property type="project" value="TreeGrafter"/>
</dbReference>
<dbReference type="EMBL" id="JANEYG010000011">
    <property type="protein sequence ID" value="KAJ8921310.1"/>
    <property type="molecule type" value="Genomic_DNA"/>
</dbReference>
<organism evidence="7 8">
    <name type="scientific">Exocentrus adspersus</name>
    <dbReference type="NCBI Taxonomy" id="1586481"/>
    <lineage>
        <taxon>Eukaryota</taxon>
        <taxon>Metazoa</taxon>
        <taxon>Ecdysozoa</taxon>
        <taxon>Arthropoda</taxon>
        <taxon>Hexapoda</taxon>
        <taxon>Insecta</taxon>
        <taxon>Pterygota</taxon>
        <taxon>Neoptera</taxon>
        <taxon>Endopterygota</taxon>
        <taxon>Coleoptera</taxon>
        <taxon>Polyphaga</taxon>
        <taxon>Cucujiformia</taxon>
        <taxon>Chrysomeloidea</taxon>
        <taxon>Cerambycidae</taxon>
        <taxon>Lamiinae</taxon>
        <taxon>Acanthocinini</taxon>
        <taxon>Exocentrus</taxon>
    </lineage>
</organism>
<evidence type="ECO:0000256" key="3">
    <source>
        <dbReference type="ARBA" id="ARBA00022989"/>
    </source>
</evidence>
<feature type="transmembrane region" description="Helical" evidence="5">
    <location>
        <begin position="21"/>
        <end position="38"/>
    </location>
</feature>
<dbReference type="PANTHER" id="PTHR11730">
    <property type="entry name" value="AMMONIUM TRANSPORTER"/>
    <property type="match status" value="1"/>
</dbReference>
<keyword evidence="4 5" id="KW-0472">Membrane</keyword>
<sequence length="134" mass="14315">MLGPRLGRYDKGKEPLPLGNPVNAVMGLFVLWWGWLAFNSGSTYGLSGSKWHYAARAAVMTMMSTFGGGTMSVVYTMIKLKGKIDAFDIINGILGSLVSITAGCFLYQGWEALLIGAVGALLVCGSMPLFDKVV</sequence>
<dbReference type="PANTHER" id="PTHR11730:SF58">
    <property type="entry name" value="AMMONIUM TRANSPORTER"/>
    <property type="match status" value="1"/>
</dbReference>
<dbReference type="Proteomes" id="UP001159042">
    <property type="component" value="Unassembled WGS sequence"/>
</dbReference>
<evidence type="ECO:0000256" key="4">
    <source>
        <dbReference type="ARBA" id="ARBA00023136"/>
    </source>
</evidence>
<evidence type="ECO:0000256" key="5">
    <source>
        <dbReference type="SAM" id="Phobius"/>
    </source>
</evidence>
<dbReference type="InterPro" id="IPR029020">
    <property type="entry name" value="Ammonium/urea_transptr"/>
</dbReference>
<dbReference type="SUPFAM" id="SSF111352">
    <property type="entry name" value="Ammonium transporter"/>
    <property type="match status" value="1"/>
</dbReference>
<accession>A0AAV8W424</accession>
<evidence type="ECO:0000256" key="1">
    <source>
        <dbReference type="ARBA" id="ARBA00004141"/>
    </source>
</evidence>
<gene>
    <name evidence="7" type="ORF">NQ315_013784</name>
</gene>
<dbReference type="GO" id="GO:0097272">
    <property type="term" value="P:ammonium homeostasis"/>
    <property type="evidence" value="ECO:0007669"/>
    <property type="project" value="TreeGrafter"/>
</dbReference>
<dbReference type="Pfam" id="PF00909">
    <property type="entry name" value="Ammonium_transp"/>
    <property type="match status" value="1"/>
</dbReference>
<dbReference type="GO" id="GO:0008519">
    <property type="term" value="F:ammonium channel activity"/>
    <property type="evidence" value="ECO:0007669"/>
    <property type="project" value="InterPro"/>
</dbReference>
<comment type="subcellular location">
    <subcellularLocation>
        <location evidence="1">Membrane</location>
        <topology evidence="1">Multi-pass membrane protein</topology>
    </subcellularLocation>
</comment>
<name>A0AAV8W424_9CUCU</name>
<keyword evidence="2 5" id="KW-0812">Transmembrane</keyword>
<reference evidence="7 8" key="1">
    <citation type="journal article" date="2023" name="Insect Mol. Biol.">
        <title>Genome sequencing provides insights into the evolution of gene families encoding plant cell wall-degrading enzymes in longhorned beetles.</title>
        <authorList>
            <person name="Shin N.R."/>
            <person name="Okamura Y."/>
            <person name="Kirsch R."/>
            <person name="Pauchet Y."/>
        </authorList>
    </citation>
    <scope>NUCLEOTIDE SEQUENCE [LARGE SCALE GENOMIC DNA]</scope>
    <source>
        <strain evidence="7">EAD_L_NR</strain>
    </source>
</reference>
<comment type="caution">
    <text evidence="7">The sequence shown here is derived from an EMBL/GenBank/DDBJ whole genome shotgun (WGS) entry which is preliminary data.</text>
</comment>
<proteinExistence type="predicted"/>
<keyword evidence="8" id="KW-1185">Reference proteome</keyword>
<evidence type="ECO:0000313" key="8">
    <source>
        <dbReference type="Proteomes" id="UP001159042"/>
    </source>
</evidence>
<feature type="domain" description="Ammonium transporter AmtB-like" evidence="6">
    <location>
        <begin position="1"/>
        <end position="129"/>
    </location>
</feature>
<feature type="transmembrane region" description="Helical" evidence="5">
    <location>
        <begin position="58"/>
        <end position="77"/>
    </location>
</feature>
<dbReference type="Gene3D" id="1.10.3430.10">
    <property type="entry name" value="Ammonium transporter AmtB like domains"/>
    <property type="match status" value="1"/>
</dbReference>
<feature type="transmembrane region" description="Helical" evidence="5">
    <location>
        <begin position="114"/>
        <end position="130"/>
    </location>
</feature>
<dbReference type="AlphaFoldDB" id="A0AAV8W424"/>
<dbReference type="InterPro" id="IPR024041">
    <property type="entry name" value="NH4_transpt_AmtB-like_dom"/>
</dbReference>
<protein>
    <recommendedName>
        <fullName evidence="6">Ammonium transporter AmtB-like domain-containing protein</fullName>
    </recommendedName>
</protein>
<keyword evidence="3 5" id="KW-1133">Transmembrane helix</keyword>
<evidence type="ECO:0000256" key="2">
    <source>
        <dbReference type="ARBA" id="ARBA00022692"/>
    </source>
</evidence>
<feature type="transmembrane region" description="Helical" evidence="5">
    <location>
        <begin position="89"/>
        <end position="108"/>
    </location>
</feature>
<evidence type="ECO:0000259" key="6">
    <source>
        <dbReference type="Pfam" id="PF00909"/>
    </source>
</evidence>